<feature type="compositionally biased region" description="Basic and acidic residues" evidence="1">
    <location>
        <begin position="30"/>
        <end position="44"/>
    </location>
</feature>
<feature type="compositionally biased region" description="Polar residues" evidence="1">
    <location>
        <begin position="261"/>
        <end position="273"/>
    </location>
</feature>
<proteinExistence type="predicted"/>
<evidence type="ECO:0000313" key="3">
    <source>
        <dbReference type="Proteomes" id="UP000728185"/>
    </source>
</evidence>
<feature type="compositionally biased region" description="Basic and acidic residues" evidence="1">
    <location>
        <begin position="339"/>
        <end position="351"/>
    </location>
</feature>
<reference evidence="2" key="1">
    <citation type="submission" date="2019-05" db="EMBL/GenBank/DDBJ databases">
        <title>Annotation for the trematode Fasciolopsis buski.</title>
        <authorList>
            <person name="Choi Y.-J."/>
        </authorList>
    </citation>
    <scope>NUCLEOTIDE SEQUENCE</scope>
    <source>
        <strain evidence="2">HT</strain>
        <tissue evidence="2">Whole worm</tissue>
    </source>
</reference>
<organism evidence="2 3">
    <name type="scientific">Fasciolopsis buskii</name>
    <dbReference type="NCBI Taxonomy" id="27845"/>
    <lineage>
        <taxon>Eukaryota</taxon>
        <taxon>Metazoa</taxon>
        <taxon>Spiralia</taxon>
        <taxon>Lophotrochozoa</taxon>
        <taxon>Platyhelminthes</taxon>
        <taxon>Trematoda</taxon>
        <taxon>Digenea</taxon>
        <taxon>Plagiorchiida</taxon>
        <taxon>Echinostomata</taxon>
        <taxon>Echinostomatoidea</taxon>
        <taxon>Fasciolidae</taxon>
        <taxon>Fasciolopsis</taxon>
    </lineage>
</organism>
<feature type="region of interest" description="Disordered" evidence="1">
    <location>
        <begin position="242"/>
        <end position="359"/>
    </location>
</feature>
<feature type="compositionally biased region" description="Basic and acidic residues" evidence="1">
    <location>
        <begin position="297"/>
        <end position="331"/>
    </location>
</feature>
<feature type="compositionally biased region" description="Basic and acidic residues" evidence="1">
    <location>
        <begin position="68"/>
        <end position="83"/>
    </location>
</feature>
<dbReference type="OrthoDB" id="6245778at2759"/>
<sequence>MRPIGSNYTCETSVGTKNQSSDVPYIPSRNVERNEPQRSEKTQDNEQEDDALYKKPLKSLTAHRLRQRKTDLTRRRSHIEGIDPKNPNRNYYLHSVSSSGVYRLCAEQQANLEEASQKFRNSYAESCPAPLFTRLDIQCPPLRLPDRTISVCSTSPSYYPKSPFPDPFAVRSPVRRESIQMRMHRKRYTMHEFPHLPEVLNEARSLGPDFESDDFKARYAKVTRQRSYSDRVRELNRKSWTSNRNSRLEPTYEREEKSPDVISSTHLENNVQKENGEIRPKTDRQPEKDCLSNGSIESHDKPETGSDNQGTDKNDSRNSRDMTRVKAHIDPGTKLSSTELERKKAAEKRENNEDESTPAIFIDDLVEQTRMTELLKRHEEDRKVAESIQRGLKIAP</sequence>
<accession>A0A8E0RQY2</accession>
<feature type="compositionally biased region" description="Basic and acidic residues" evidence="1">
    <location>
        <begin position="246"/>
        <end position="259"/>
    </location>
</feature>
<evidence type="ECO:0000313" key="2">
    <source>
        <dbReference type="EMBL" id="KAA0189163.1"/>
    </source>
</evidence>
<gene>
    <name evidence="2" type="ORF">FBUS_00592</name>
</gene>
<feature type="compositionally biased region" description="Polar residues" evidence="1">
    <location>
        <begin position="1"/>
        <end position="22"/>
    </location>
</feature>
<evidence type="ECO:0000256" key="1">
    <source>
        <dbReference type="SAM" id="MobiDB-lite"/>
    </source>
</evidence>
<keyword evidence="3" id="KW-1185">Reference proteome</keyword>
<dbReference type="EMBL" id="LUCM01007949">
    <property type="protein sequence ID" value="KAA0189163.1"/>
    <property type="molecule type" value="Genomic_DNA"/>
</dbReference>
<dbReference type="Proteomes" id="UP000728185">
    <property type="component" value="Unassembled WGS sequence"/>
</dbReference>
<dbReference type="AlphaFoldDB" id="A0A8E0RQY2"/>
<comment type="caution">
    <text evidence="2">The sequence shown here is derived from an EMBL/GenBank/DDBJ whole genome shotgun (WGS) entry which is preliminary data.</text>
</comment>
<feature type="compositionally biased region" description="Basic and acidic residues" evidence="1">
    <location>
        <begin position="274"/>
        <end position="290"/>
    </location>
</feature>
<name>A0A8E0RQY2_9TREM</name>
<feature type="region of interest" description="Disordered" evidence="1">
    <location>
        <begin position="1"/>
        <end position="51"/>
    </location>
</feature>
<protein>
    <submittedName>
        <fullName evidence="2">Uncharacterized protein</fullName>
    </submittedName>
</protein>
<feature type="region of interest" description="Disordered" evidence="1">
    <location>
        <begin position="66"/>
        <end position="86"/>
    </location>
</feature>